<dbReference type="AlphaFoldDB" id="A0A4U0VQQ3"/>
<dbReference type="Gene3D" id="3.40.50.1820">
    <property type="entry name" value="alpha/beta hydrolase"/>
    <property type="match status" value="1"/>
</dbReference>
<comment type="caution">
    <text evidence="2">The sequence shown here is derived from an EMBL/GenBank/DDBJ whole genome shotgun (WGS) entry which is preliminary data.</text>
</comment>
<name>A0A4U0VQQ3_9PEZI</name>
<organism evidence="2 3">
    <name type="scientific">Friedmanniomyces simplex</name>
    <dbReference type="NCBI Taxonomy" id="329884"/>
    <lineage>
        <taxon>Eukaryota</taxon>
        <taxon>Fungi</taxon>
        <taxon>Dikarya</taxon>
        <taxon>Ascomycota</taxon>
        <taxon>Pezizomycotina</taxon>
        <taxon>Dothideomycetes</taxon>
        <taxon>Dothideomycetidae</taxon>
        <taxon>Mycosphaerellales</taxon>
        <taxon>Teratosphaeriaceae</taxon>
        <taxon>Friedmanniomyces</taxon>
    </lineage>
</organism>
<evidence type="ECO:0000313" key="3">
    <source>
        <dbReference type="Proteomes" id="UP000309340"/>
    </source>
</evidence>
<proteinExistence type="predicted"/>
<accession>A0A4U0VQQ3</accession>
<feature type="region of interest" description="Disordered" evidence="1">
    <location>
        <begin position="197"/>
        <end position="302"/>
    </location>
</feature>
<sequence>MADSFNPRTPDVDGIAYYSYGATLRPRLTSVFRKSHSVVQAEEGPNDGLVSVSSAKWGTYKGTLDDVSHLDLINWTNKLRWWIWELTGHRKHFNAIAFYLDIADMLAKEGFELVMLWDYFCHPCYDHQNAVWCMCKSIPGVPGWSMTGEGPRLSCRGTGKLSGGAKHGIVVPAPVRDDIDRQAASVTLPSESVWPTDTMPVWDSSDGLAAPRGEAEESSLDALTTGGDGDTGCGGAVALPSEDERQTDTAESSSFCGGKDADAQTSQAAVPTTDDGVGNVGTNETGGNINETSAEQFADDFV</sequence>
<feature type="compositionally biased region" description="Low complexity" evidence="1">
    <location>
        <begin position="276"/>
        <end position="292"/>
    </location>
</feature>
<dbReference type="EMBL" id="NAJQ01001867">
    <property type="protein sequence ID" value="TKA51728.1"/>
    <property type="molecule type" value="Genomic_DNA"/>
</dbReference>
<dbReference type="STRING" id="329884.A0A4U0VQQ3"/>
<dbReference type="SUPFAM" id="SSF53474">
    <property type="entry name" value="alpha/beta-Hydrolases"/>
    <property type="match status" value="1"/>
</dbReference>
<gene>
    <name evidence="2" type="ORF">B0A55_12243</name>
</gene>
<reference evidence="2 3" key="1">
    <citation type="submission" date="2017-03" db="EMBL/GenBank/DDBJ databases">
        <title>Genomes of endolithic fungi from Antarctica.</title>
        <authorList>
            <person name="Coleine C."/>
            <person name="Masonjones S."/>
            <person name="Stajich J.E."/>
        </authorList>
    </citation>
    <scope>NUCLEOTIDE SEQUENCE [LARGE SCALE GENOMIC DNA]</scope>
    <source>
        <strain evidence="2 3">CCFEE 5184</strain>
    </source>
</reference>
<dbReference type="Proteomes" id="UP000309340">
    <property type="component" value="Unassembled WGS sequence"/>
</dbReference>
<keyword evidence="3" id="KW-1185">Reference proteome</keyword>
<evidence type="ECO:0000256" key="1">
    <source>
        <dbReference type="SAM" id="MobiDB-lite"/>
    </source>
</evidence>
<evidence type="ECO:0000313" key="2">
    <source>
        <dbReference type="EMBL" id="TKA51728.1"/>
    </source>
</evidence>
<dbReference type="OrthoDB" id="5592486at2759"/>
<feature type="compositionally biased region" description="Gly residues" evidence="1">
    <location>
        <begin position="226"/>
        <end position="235"/>
    </location>
</feature>
<protein>
    <submittedName>
        <fullName evidence="2">Uncharacterized protein</fullName>
    </submittedName>
</protein>
<dbReference type="InterPro" id="IPR029058">
    <property type="entry name" value="AB_hydrolase_fold"/>
</dbReference>